<feature type="compositionally biased region" description="Polar residues" evidence="4">
    <location>
        <begin position="440"/>
        <end position="454"/>
    </location>
</feature>
<feature type="coiled-coil region" evidence="3">
    <location>
        <begin position="232"/>
        <end position="287"/>
    </location>
</feature>
<feature type="region of interest" description="Disordered" evidence="4">
    <location>
        <begin position="303"/>
        <end position="344"/>
    </location>
</feature>
<evidence type="ECO:0000313" key="6">
    <source>
        <dbReference type="EMBL" id="OXA40524.1"/>
    </source>
</evidence>
<feature type="compositionally biased region" description="Gly residues" evidence="4">
    <location>
        <begin position="170"/>
        <end position="182"/>
    </location>
</feature>
<dbReference type="CDD" id="cd14686">
    <property type="entry name" value="bZIP"/>
    <property type="match status" value="1"/>
</dbReference>
<dbReference type="EMBL" id="LNIX01000033">
    <property type="protein sequence ID" value="OXA40524.1"/>
    <property type="molecule type" value="Genomic_DNA"/>
</dbReference>
<evidence type="ECO:0000256" key="3">
    <source>
        <dbReference type="SAM" id="Coils"/>
    </source>
</evidence>
<gene>
    <name evidence="6" type="ORF">Fcan01_24673</name>
</gene>
<feature type="compositionally biased region" description="Basic residues" evidence="4">
    <location>
        <begin position="592"/>
        <end position="601"/>
    </location>
</feature>
<keyword evidence="5" id="KW-0812">Transmembrane</keyword>
<feature type="compositionally biased region" description="Polar residues" evidence="4">
    <location>
        <begin position="610"/>
        <end position="635"/>
    </location>
</feature>
<feature type="region of interest" description="Disordered" evidence="4">
    <location>
        <begin position="433"/>
        <end position="463"/>
    </location>
</feature>
<keyword evidence="5" id="KW-1133">Transmembrane helix</keyword>
<name>A0A226D6P7_FOLCA</name>
<dbReference type="Proteomes" id="UP000198287">
    <property type="component" value="Unassembled WGS sequence"/>
</dbReference>
<feature type="compositionally biased region" description="Basic and acidic residues" evidence="4">
    <location>
        <begin position="580"/>
        <end position="591"/>
    </location>
</feature>
<keyword evidence="7" id="KW-1185">Reference proteome</keyword>
<protein>
    <submittedName>
        <fullName evidence="6">Cerebellar degeneration-related protein 2</fullName>
    </submittedName>
</protein>
<keyword evidence="2 3" id="KW-0175">Coiled coil</keyword>
<feature type="transmembrane region" description="Helical" evidence="5">
    <location>
        <begin position="708"/>
        <end position="734"/>
    </location>
</feature>
<evidence type="ECO:0000256" key="5">
    <source>
        <dbReference type="SAM" id="Phobius"/>
    </source>
</evidence>
<accession>A0A226D6P7</accession>
<organism evidence="6 7">
    <name type="scientific">Folsomia candida</name>
    <name type="common">Springtail</name>
    <dbReference type="NCBI Taxonomy" id="158441"/>
    <lineage>
        <taxon>Eukaryota</taxon>
        <taxon>Metazoa</taxon>
        <taxon>Ecdysozoa</taxon>
        <taxon>Arthropoda</taxon>
        <taxon>Hexapoda</taxon>
        <taxon>Collembola</taxon>
        <taxon>Entomobryomorpha</taxon>
        <taxon>Isotomoidea</taxon>
        <taxon>Isotomidae</taxon>
        <taxon>Proisotominae</taxon>
        <taxon>Folsomia</taxon>
    </lineage>
</organism>
<evidence type="ECO:0000256" key="4">
    <source>
        <dbReference type="SAM" id="MobiDB-lite"/>
    </source>
</evidence>
<feature type="coiled-coil region" evidence="3">
    <location>
        <begin position="69"/>
        <end position="103"/>
    </location>
</feature>
<dbReference type="OrthoDB" id="10059415at2759"/>
<reference evidence="6 7" key="1">
    <citation type="submission" date="2015-12" db="EMBL/GenBank/DDBJ databases">
        <title>The genome of Folsomia candida.</title>
        <authorList>
            <person name="Faddeeva A."/>
            <person name="Derks M.F."/>
            <person name="Anvar Y."/>
            <person name="Smit S."/>
            <person name="Van Straalen N."/>
            <person name="Roelofs D."/>
        </authorList>
    </citation>
    <scope>NUCLEOTIDE SEQUENCE [LARGE SCALE GENOMIC DNA]</scope>
    <source>
        <strain evidence="6 7">VU population</strain>
        <tissue evidence="6">Whole body</tissue>
    </source>
</reference>
<feature type="region of interest" description="Disordered" evidence="4">
    <location>
        <begin position="1"/>
        <end position="30"/>
    </location>
</feature>
<feature type="region of interest" description="Disordered" evidence="4">
    <location>
        <begin position="164"/>
        <end position="226"/>
    </location>
</feature>
<feature type="compositionally biased region" description="Acidic residues" evidence="4">
    <location>
        <begin position="567"/>
        <end position="579"/>
    </location>
</feature>
<dbReference type="InterPro" id="IPR026079">
    <property type="entry name" value="CDR2"/>
</dbReference>
<evidence type="ECO:0000256" key="1">
    <source>
        <dbReference type="ARBA" id="ARBA00009019"/>
    </source>
</evidence>
<evidence type="ECO:0000313" key="7">
    <source>
        <dbReference type="Proteomes" id="UP000198287"/>
    </source>
</evidence>
<feature type="compositionally biased region" description="Low complexity" evidence="4">
    <location>
        <begin position="313"/>
        <end position="324"/>
    </location>
</feature>
<feature type="compositionally biased region" description="Polar residues" evidence="4">
    <location>
        <begin position="303"/>
        <end position="312"/>
    </location>
</feature>
<feature type="region of interest" description="Disordered" evidence="4">
    <location>
        <begin position="537"/>
        <end position="658"/>
    </location>
</feature>
<comment type="caution">
    <text evidence="6">The sequence shown here is derived from an EMBL/GenBank/DDBJ whole genome shotgun (WGS) entry which is preliminary data.</text>
</comment>
<dbReference type="PANTHER" id="PTHR19232">
    <property type="entry name" value="CENTROCORTIN FAMILY MEMBER"/>
    <property type="match status" value="1"/>
</dbReference>
<dbReference type="PANTHER" id="PTHR19232:SF7">
    <property type="entry name" value="CENTROCORTIN, ISOFORM A"/>
    <property type="match status" value="1"/>
</dbReference>
<feature type="compositionally biased region" description="Polar residues" evidence="4">
    <location>
        <begin position="1"/>
        <end position="11"/>
    </location>
</feature>
<proteinExistence type="inferred from homology"/>
<sequence length="787" mass="87397">MEVISSSSNAPDTPGSYRITVPPPLPSARQQQLNKQQQLAKLKLAKATFDDIKDLQLAAELGRTLLERNEELETELKQQQVVIDDQAQEIEFLTKQSISMKEESANRSKIYENLESSICELEKTNSQLSRKHEVDKKRIQSLGENIEYLERKCDELNVTLQSLKNDQGKKSGGSAGGGGGGKLNRNSYFSFGSDSSEEEMSSGFGDYTPSPDEFDSGNSNSPDLKTSESEFIDSLENRIEELIASRNKENEKVRQLEAQIHILVQENEHLQQQIVQISNEKDEEVTELRKILRDSSIYGSQSNLNSAFSTPLTSTRRNSETNSTPGRGDHINPSGDLPANNNVTNSTGIGSTVLSSFNRTSSSNSSICKRCAAEIQVLSLVNSIENDGNLLYDWDFANPDDDMEFSSLEHELAKATGTPYRRDNRFSEEFKFSNGMIHPSSPSSNSQTAPNSRRTSFEPIHKNGNEAIFNSHRKMMVDNAKLIHGYSGHMDVDEMDYDSTEISNIFFGDNRHSSLTPTRAHSPTKVRFSNNFDVLDGSHNNNINNNNHQDGEISPSSGSITSGDEMGSCDDDERMDEDPCLIKDRKPEFAKNKNKSSKSKRAYGPWGSEVLSSNPKSSDGTNNNILLSGSTSSVKKNPKFLELPKRIPTDDEESDNEDAVHNCHEKIGVKSSAEGCLPTMGSMDVTDELDLTEKIIEEEPSSLLYRGLAYILFGFECLWFLFQFMFFLTTAVILPGRNNIAPQVVAPSSTTSTSTTSPKSARFFFFFSSKGQRLTPPVPLPISGRKL</sequence>
<keyword evidence="5" id="KW-0472">Membrane</keyword>
<dbReference type="AlphaFoldDB" id="A0A226D6P7"/>
<comment type="similarity">
    <text evidence="1">Belongs to the CDR2 family.</text>
</comment>
<evidence type="ECO:0000256" key="2">
    <source>
        <dbReference type="ARBA" id="ARBA00023054"/>
    </source>
</evidence>